<dbReference type="SUPFAM" id="SSF57903">
    <property type="entry name" value="FYVE/PHD zinc finger"/>
    <property type="match status" value="1"/>
</dbReference>
<feature type="compositionally biased region" description="Low complexity" evidence="5">
    <location>
        <begin position="358"/>
        <end position="367"/>
    </location>
</feature>
<dbReference type="SMART" id="SM00249">
    <property type="entry name" value="PHD"/>
    <property type="match status" value="1"/>
</dbReference>
<evidence type="ECO:0000256" key="1">
    <source>
        <dbReference type="ARBA" id="ARBA00022723"/>
    </source>
</evidence>
<dbReference type="PANTHER" id="PTHR47331:SF1">
    <property type="entry name" value="GAG-LIKE PROTEIN"/>
    <property type="match status" value="1"/>
</dbReference>
<dbReference type="Pfam" id="PF03564">
    <property type="entry name" value="DUF1759"/>
    <property type="match status" value="1"/>
</dbReference>
<dbReference type="RefSeq" id="XP_062713468.1">
    <property type="nucleotide sequence ID" value="XM_062857484.1"/>
</dbReference>
<dbReference type="PROSITE" id="PS01359">
    <property type="entry name" value="ZF_PHD_1"/>
    <property type="match status" value="1"/>
</dbReference>
<dbReference type="InterPro" id="IPR043128">
    <property type="entry name" value="Rev_trsase/Diguanyl_cyclase"/>
</dbReference>
<dbReference type="SUPFAM" id="SSF53098">
    <property type="entry name" value="Ribonuclease H-like"/>
    <property type="match status" value="1"/>
</dbReference>
<evidence type="ECO:0000256" key="4">
    <source>
        <dbReference type="PROSITE-ProRule" id="PRU00146"/>
    </source>
</evidence>
<accession>A0ABM1XUM6</accession>
<dbReference type="SUPFAM" id="SSF56672">
    <property type="entry name" value="DNA/RNA polymerases"/>
    <property type="match status" value="1"/>
</dbReference>
<evidence type="ECO:0008006" key="10">
    <source>
        <dbReference type="Google" id="ProtNLM"/>
    </source>
</evidence>
<dbReference type="EnsemblMetazoa" id="AALFPA23_003026.R3170">
    <property type="protein sequence ID" value="AALFPA23_003026.P3170"/>
    <property type="gene ID" value="AALFPA23_003026"/>
</dbReference>
<name>A0ABM1XUM6_AEDAL</name>
<proteinExistence type="predicted"/>
<feature type="domain" description="Integrase catalytic" evidence="7">
    <location>
        <begin position="1893"/>
        <end position="2078"/>
    </location>
</feature>
<dbReference type="InterPro" id="IPR013083">
    <property type="entry name" value="Znf_RING/FYVE/PHD"/>
</dbReference>
<dbReference type="InterPro" id="IPR036397">
    <property type="entry name" value="RNaseH_sf"/>
</dbReference>
<dbReference type="InterPro" id="IPR011011">
    <property type="entry name" value="Znf_FYVE_PHD"/>
</dbReference>
<keyword evidence="9" id="KW-1185">Reference proteome</keyword>
<dbReference type="CDD" id="cd15489">
    <property type="entry name" value="PHD_SF"/>
    <property type="match status" value="1"/>
</dbReference>
<feature type="region of interest" description="Disordered" evidence="5">
    <location>
        <begin position="340"/>
        <end position="367"/>
    </location>
</feature>
<dbReference type="CDD" id="cd01644">
    <property type="entry name" value="RT_pepA17"/>
    <property type="match status" value="1"/>
</dbReference>
<dbReference type="Proteomes" id="UP000069940">
    <property type="component" value="Unassembled WGS sequence"/>
</dbReference>
<dbReference type="PROSITE" id="PS50994">
    <property type="entry name" value="INTEGRASE"/>
    <property type="match status" value="1"/>
</dbReference>
<dbReference type="Gene3D" id="3.30.70.270">
    <property type="match status" value="1"/>
</dbReference>
<keyword evidence="2 4" id="KW-0863">Zinc-finger</keyword>
<dbReference type="PROSITE" id="PS50016">
    <property type="entry name" value="ZF_PHD_2"/>
    <property type="match status" value="1"/>
</dbReference>
<dbReference type="GeneID" id="115261679"/>
<sequence>MSGSDKSTRRRSVIRQLTEEESSATGCCPLCDRPDVADKWMVQCDLCERWFHFTCAKVDENVKDRSFACGKCALPSGRESTRTSSSTSSSRRRLELLRLQEEKELQEKLLMEQAEEECALQKKAQEEEKERRKRIMQEKLEIAKQYLNRKYEVLQEQERSNEGRSRKSLSSTRSKLSDVQKWVENHGMVMATGSGMSQVPIGTTPITEAGPRDESARLPCGGIFQGTAAQPDVPKEPVAVTGAYDQSNIASWGILVPRAVQNPENSVPAPPPPPPTTSSTPVYMRQGSRTSAFLAAADISLPTSAQQVGQLMYSMEISPPPSGDKSRADLEREVRELKQQLASIQQPSSNQRHPFPTPSSSSTSDAVTTSISITTGAGMLNAQAPLPTVRELSRQAHNPISYPVRNQAQNVSIAQGFVTNCNTMNTVVSSNSLPHRGSIVSSSAGLWDPNYTGSCFYPVVSASHLSRQYEPSAAHAAVRHSSFPFGVPTGHSSGHYAPSQPNPRNQYSTFPPNAPSYPFVASVSSVPNPIVTPLPSSRVAHDLPVSSCGPSSQQIAARHVVPKELPEFAGDPIDWPLFVSSYNNSTRMCGYTDDENLMRLQRCLKGNAKEAVRGHLYHPSSVPQVMATLETLYGRPELIVKCLMNKVYSTPAPKADKLESLISFGLVVQNLCSQLQSMGMDAHLSNPSLLQELVGKLPANIKLDWALYQRQIPVTDLRAFSAYMTTILSAASNVTLYVEPVRKQEKFKGKEKGFVNAHTTEPERKVQRDVKTEDAGVSTIRQPKPCLLCKKDGHKVRECNSFKSLSLENRWKTAQQLSLCRRCLIPHGKWPCKATVCGVSNCEERHHKLLHPGNPQAPTIEAVSSARSQVTPTTSATVNVHRQLPCPVLFRILPVTLHGKNKSVTTLAFLDDGSSYTLMEKELADELDVEGEAEPLCLQWTSSIKRTEKDSQNVQLEISAAGNSQKHTLEYVRTVESLDLPPQSLQYEEMARRYDYLKGLPVDSYPIATPRILIGVDNAKLLLTLKKREGKYFEPVAAKTRLGWTIYGKAEGLSSTPEHRLLHICARSSDEQLHDAVKNFFSIENVGVALVPQIEAEEDRRSREILEKTTIRTSSGRFQTGLLWKFDCVEFPQSRFMAEKRLSCLERSLSKKPELYANVRQQILDYQSKGYAHKLTNEETSLSDPRRVWYLPLGVVQNPNKPGKVRVVWDAAATTGGVSLNSMLLKGPDLLTSLPSVLFRFRQREVAITGDIKEMFHQILIRPEDRQAQRFLWRDSATEPVQEYVMDVATFGSTCSPCSAQYVKNRNAEEWKQVYPDAAAAIVENTYVDDYANSSDTVEEAVRIALEVKEIHASAGFEIRNWLSSSKQVLRRVGEETTQVSKCFIAEKSTGSERVLGMAWLPEPDEFTFALKLRDEVVQLLAEGFIPTKRQVLRVVMSIFDPLGLVAAFVVHGKCLIQDIWRAKVNWDERIPEELVIKWRRWVEVLQNLNQVKIPRCYFPGYDHRSLKRLELHVFVDASEAAYACAAYFRIVDRGQVRCALVSAKTKVAPLSPMSVPRLELQAAVIGVRLMKSVQENHTLPISRRVIWGDSKTVQSWLRSDQRKYRQFVAFRVSEILNETSLEEWKWVPTRRNVADEATKWGKGPSFQPDSRWFTGPEFLYEDESRWPEQEYSPPDIQEEMRPVHAHHRPSSNPVFNYQRFSKYQRLLRTVGYVLRFIDRCRRKPATDSSDTGVLSREELLKAELVLWRLVQNEEYAEEVSTIRKNKERPPGEVKRLTKSSPLRKLTVFLDDNGVLRIEGRIEAAKFVPYEPKYPVVLPKQHYVTRLLVDHFHRRYAHGYGETVINELRQIFHIPGLRTLVRQIANRCSWCTVYRAAPRSPRMAPLPAARVTPYVRPFTFIGIDYCGPFLIRIGRNNVKRWVVLITCLTVRAVHLEIACSLSSESCKMAIRRFIARRGAPQEIYSDQGTNFVGASKELREEIAAVNRTLGRTFTNRDTQWRFNPPAAPHMGGAWERMVRTVKVSLHTLQTSRTPDEETFHTLLTEVEGIINSRPLTFVPLGSEEEEALTPNHFLMLSSNGVVQPPQEPVTDSGRALRANWDLIRSMLDQFWTKWIKGYLPTICRRSKWFDDIKPVQVGDLVVVIDEGTRNSWTRGKVVKVYPGNDGRIRKVDVQTANGVFQRPVTKVAVLDVAVGGIAEPEAGQQQYGSGNVREEAHRAHYHQPGR</sequence>
<reference evidence="8" key="2">
    <citation type="submission" date="2025-05" db="UniProtKB">
        <authorList>
            <consortium name="EnsemblMetazoa"/>
        </authorList>
    </citation>
    <scope>IDENTIFICATION</scope>
    <source>
        <strain evidence="8">Foshan</strain>
    </source>
</reference>
<reference evidence="9" key="1">
    <citation type="journal article" date="2015" name="Proc. Natl. Acad. Sci. U.S.A.">
        <title>Genome sequence of the Asian Tiger mosquito, Aedes albopictus, reveals insights into its biology, genetics, and evolution.</title>
        <authorList>
            <person name="Chen X.G."/>
            <person name="Jiang X."/>
            <person name="Gu J."/>
            <person name="Xu M."/>
            <person name="Wu Y."/>
            <person name="Deng Y."/>
            <person name="Zhang C."/>
            <person name="Bonizzoni M."/>
            <person name="Dermauw W."/>
            <person name="Vontas J."/>
            <person name="Armbruster P."/>
            <person name="Huang X."/>
            <person name="Yang Y."/>
            <person name="Zhang H."/>
            <person name="He W."/>
            <person name="Peng H."/>
            <person name="Liu Y."/>
            <person name="Wu K."/>
            <person name="Chen J."/>
            <person name="Lirakis M."/>
            <person name="Topalis P."/>
            <person name="Van Leeuwen T."/>
            <person name="Hall A.B."/>
            <person name="Jiang X."/>
            <person name="Thorpe C."/>
            <person name="Mueller R.L."/>
            <person name="Sun C."/>
            <person name="Waterhouse R.M."/>
            <person name="Yan G."/>
            <person name="Tu Z.J."/>
            <person name="Fang X."/>
            <person name="James A.A."/>
        </authorList>
    </citation>
    <scope>NUCLEOTIDE SEQUENCE [LARGE SCALE GENOMIC DNA]</scope>
    <source>
        <strain evidence="9">Foshan</strain>
    </source>
</reference>
<dbReference type="Gene3D" id="3.30.40.10">
    <property type="entry name" value="Zinc/RING finger domain, C3HC4 (zinc finger)"/>
    <property type="match status" value="1"/>
</dbReference>
<evidence type="ECO:0000313" key="9">
    <source>
        <dbReference type="Proteomes" id="UP000069940"/>
    </source>
</evidence>
<dbReference type="InterPro" id="IPR012337">
    <property type="entry name" value="RNaseH-like_sf"/>
</dbReference>
<dbReference type="InterPro" id="IPR005312">
    <property type="entry name" value="DUF1759"/>
</dbReference>
<dbReference type="PANTHER" id="PTHR47331">
    <property type="entry name" value="PHD-TYPE DOMAIN-CONTAINING PROTEIN"/>
    <property type="match status" value="1"/>
</dbReference>
<evidence type="ECO:0000259" key="6">
    <source>
        <dbReference type="PROSITE" id="PS50016"/>
    </source>
</evidence>
<dbReference type="InterPro" id="IPR001584">
    <property type="entry name" value="Integrase_cat-core"/>
</dbReference>
<feature type="region of interest" description="Disordered" evidence="5">
    <location>
        <begin position="261"/>
        <end position="283"/>
    </location>
</feature>
<evidence type="ECO:0000256" key="3">
    <source>
        <dbReference type="ARBA" id="ARBA00022833"/>
    </source>
</evidence>
<dbReference type="InterPro" id="IPR019787">
    <property type="entry name" value="Znf_PHD-finger"/>
</dbReference>
<feature type="region of interest" description="Disordered" evidence="5">
    <location>
        <begin position="155"/>
        <end position="178"/>
    </location>
</feature>
<dbReference type="InterPro" id="IPR008042">
    <property type="entry name" value="Retrotrans_Pao"/>
</dbReference>
<dbReference type="InterPro" id="IPR019786">
    <property type="entry name" value="Zinc_finger_PHD-type_CS"/>
</dbReference>
<evidence type="ECO:0000256" key="2">
    <source>
        <dbReference type="ARBA" id="ARBA00022771"/>
    </source>
</evidence>
<evidence type="ECO:0000313" key="8">
    <source>
        <dbReference type="EnsemblMetazoa" id="AALFPA23_003026.P3170"/>
    </source>
</evidence>
<dbReference type="Gene3D" id="3.10.10.10">
    <property type="entry name" value="HIV Type 1 Reverse Transcriptase, subunit A, domain 1"/>
    <property type="match status" value="1"/>
</dbReference>
<feature type="compositionally biased region" description="Polar residues" evidence="5">
    <location>
        <begin position="340"/>
        <end position="352"/>
    </location>
</feature>
<dbReference type="Pfam" id="PF05380">
    <property type="entry name" value="Peptidase_A17"/>
    <property type="match status" value="1"/>
</dbReference>
<dbReference type="Pfam" id="PF00078">
    <property type="entry name" value="RVT_1"/>
    <property type="match status" value="1"/>
</dbReference>
<organism evidence="8 9">
    <name type="scientific">Aedes albopictus</name>
    <name type="common">Asian tiger mosquito</name>
    <name type="synonym">Stegomyia albopicta</name>
    <dbReference type="NCBI Taxonomy" id="7160"/>
    <lineage>
        <taxon>Eukaryota</taxon>
        <taxon>Metazoa</taxon>
        <taxon>Ecdysozoa</taxon>
        <taxon>Arthropoda</taxon>
        <taxon>Hexapoda</taxon>
        <taxon>Insecta</taxon>
        <taxon>Pterygota</taxon>
        <taxon>Neoptera</taxon>
        <taxon>Endopterygota</taxon>
        <taxon>Diptera</taxon>
        <taxon>Nematocera</taxon>
        <taxon>Culicoidea</taxon>
        <taxon>Culicidae</taxon>
        <taxon>Culicinae</taxon>
        <taxon>Aedini</taxon>
        <taxon>Aedes</taxon>
        <taxon>Stegomyia</taxon>
    </lineage>
</organism>
<feature type="compositionally biased region" description="Basic and acidic residues" evidence="5">
    <location>
        <begin position="155"/>
        <end position="165"/>
    </location>
</feature>
<keyword evidence="3" id="KW-0862">Zinc</keyword>
<protein>
    <recommendedName>
        <fullName evidence="10">Pro-Pol polyprotein</fullName>
    </recommendedName>
</protein>
<keyword evidence="1" id="KW-0479">Metal-binding</keyword>
<dbReference type="Pfam" id="PF00628">
    <property type="entry name" value="PHD"/>
    <property type="match status" value="1"/>
</dbReference>
<feature type="domain" description="PHD-type" evidence="6">
    <location>
        <begin position="25"/>
        <end position="75"/>
    </location>
</feature>
<dbReference type="InterPro" id="IPR001965">
    <property type="entry name" value="Znf_PHD"/>
</dbReference>
<evidence type="ECO:0000256" key="5">
    <source>
        <dbReference type="SAM" id="MobiDB-lite"/>
    </source>
</evidence>
<dbReference type="InterPro" id="IPR000477">
    <property type="entry name" value="RT_dom"/>
</dbReference>
<evidence type="ECO:0000259" key="7">
    <source>
        <dbReference type="PROSITE" id="PS50994"/>
    </source>
</evidence>
<dbReference type="Gene3D" id="3.30.420.10">
    <property type="entry name" value="Ribonuclease H-like superfamily/Ribonuclease H"/>
    <property type="match status" value="1"/>
</dbReference>
<dbReference type="InterPro" id="IPR040676">
    <property type="entry name" value="DUF5641"/>
</dbReference>
<dbReference type="InterPro" id="IPR043502">
    <property type="entry name" value="DNA/RNA_pol_sf"/>
</dbReference>
<dbReference type="Pfam" id="PF18701">
    <property type="entry name" value="DUF5641"/>
    <property type="match status" value="1"/>
</dbReference>